<protein>
    <submittedName>
        <fullName evidence="2">Uncharacterized protein</fullName>
    </submittedName>
</protein>
<dbReference type="Proteomes" id="UP000177062">
    <property type="component" value="Unassembled WGS sequence"/>
</dbReference>
<comment type="caution">
    <text evidence="2">The sequence shown here is derived from an EMBL/GenBank/DDBJ whole genome shotgun (WGS) entry which is preliminary data.</text>
</comment>
<sequence>MRLIIKVKPRSSSRKVEKLADGSYVVSLFAPAHKNRANQELIEVLAEYFDISPGRIEIVMGLKSRRKVINISTENTGNN</sequence>
<evidence type="ECO:0000313" key="2">
    <source>
        <dbReference type="EMBL" id="OGY56316.1"/>
    </source>
</evidence>
<dbReference type="InterPro" id="IPR003746">
    <property type="entry name" value="DUF167"/>
</dbReference>
<accession>A0A1G1YX35</accession>
<comment type="similarity">
    <text evidence="1">Belongs to the UPF0235 family.</text>
</comment>
<dbReference type="Gene3D" id="3.30.1200.10">
    <property type="entry name" value="YggU-like"/>
    <property type="match status" value="1"/>
</dbReference>
<proteinExistence type="inferred from homology"/>
<organism evidence="2 3">
    <name type="scientific">Candidatus Colwellbacteria bacterium RBG_13_48_8</name>
    <dbReference type="NCBI Taxonomy" id="1797685"/>
    <lineage>
        <taxon>Bacteria</taxon>
        <taxon>Candidatus Colwelliibacteriota</taxon>
    </lineage>
</organism>
<evidence type="ECO:0000313" key="3">
    <source>
        <dbReference type="Proteomes" id="UP000177062"/>
    </source>
</evidence>
<dbReference type="Pfam" id="PF02594">
    <property type="entry name" value="DUF167"/>
    <property type="match status" value="1"/>
</dbReference>
<dbReference type="SUPFAM" id="SSF69786">
    <property type="entry name" value="YggU-like"/>
    <property type="match status" value="1"/>
</dbReference>
<dbReference type="AlphaFoldDB" id="A0A1G1YX35"/>
<gene>
    <name evidence="2" type="ORF">A2Y84_01045</name>
</gene>
<dbReference type="NCBIfam" id="TIGR00251">
    <property type="entry name" value="DUF167 family protein"/>
    <property type="match status" value="1"/>
</dbReference>
<name>A0A1G1YX35_9BACT</name>
<dbReference type="EMBL" id="MHIT01000029">
    <property type="protein sequence ID" value="OGY56316.1"/>
    <property type="molecule type" value="Genomic_DNA"/>
</dbReference>
<dbReference type="SMART" id="SM01152">
    <property type="entry name" value="DUF167"/>
    <property type="match status" value="1"/>
</dbReference>
<dbReference type="InterPro" id="IPR036591">
    <property type="entry name" value="YggU-like_sf"/>
</dbReference>
<reference evidence="2 3" key="1">
    <citation type="journal article" date="2016" name="Nat. Commun.">
        <title>Thousands of microbial genomes shed light on interconnected biogeochemical processes in an aquifer system.</title>
        <authorList>
            <person name="Anantharaman K."/>
            <person name="Brown C.T."/>
            <person name="Hug L.A."/>
            <person name="Sharon I."/>
            <person name="Castelle C.J."/>
            <person name="Probst A.J."/>
            <person name="Thomas B.C."/>
            <person name="Singh A."/>
            <person name="Wilkins M.J."/>
            <person name="Karaoz U."/>
            <person name="Brodie E.L."/>
            <person name="Williams K.H."/>
            <person name="Hubbard S.S."/>
            <person name="Banfield J.F."/>
        </authorList>
    </citation>
    <scope>NUCLEOTIDE SEQUENCE [LARGE SCALE GENOMIC DNA]</scope>
</reference>
<evidence type="ECO:0000256" key="1">
    <source>
        <dbReference type="ARBA" id="ARBA00010364"/>
    </source>
</evidence>